<evidence type="ECO:0000256" key="1">
    <source>
        <dbReference type="ARBA" id="ARBA00022942"/>
    </source>
</evidence>
<dbReference type="AlphaFoldDB" id="A0A177AUS2"/>
<dbReference type="OrthoDB" id="5835702at2759"/>
<sequence length="108" mass="12446">MVLIGCDDEYGPMLYKTDPAGYYTGYNALAAGDKQIDATKYLEKKYKEKEEYTLDEAIKLCINALINSVNINFKSKHLSVGYVKKDSMFQYKTVEQIDEYLISIFEKD</sequence>
<dbReference type="GO" id="GO:0051603">
    <property type="term" value="P:proteolysis involved in protein catabolic process"/>
    <property type="evidence" value="ECO:0007669"/>
    <property type="project" value="InterPro"/>
</dbReference>
<gene>
    <name evidence="2" type="ORF">A3Q56_07150</name>
</gene>
<dbReference type="InterPro" id="IPR001353">
    <property type="entry name" value="Proteasome_sua/b"/>
</dbReference>
<name>A0A177AUS2_9BILA</name>
<evidence type="ECO:0000313" key="2">
    <source>
        <dbReference type="EMBL" id="OAF65133.1"/>
    </source>
</evidence>
<dbReference type="Pfam" id="PF00227">
    <property type="entry name" value="Proteasome"/>
    <property type="match status" value="1"/>
</dbReference>
<reference evidence="2 3" key="1">
    <citation type="submission" date="2016-04" db="EMBL/GenBank/DDBJ databases">
        <title>The genome of Intoshia linei affirms orthonectids as highly simplified spiralians.</title>
        <authorList>
            <person name="Mikhailov K.V."/>
            <person name="Slusarev G.S."/>
            <person name="Nikitin M.A."/>
            <person name="Logacheva M.D."/>
            <person name="Penin A."/>
            <person name="Aleoshin V."/>
            <person name="Panchin Y.V."/>
        </authorList>
    </citation>
    <scope>NUCLEOTIDE SEQUENCE [LARGE SCALE GENOMIC DNA]</scope>
    <source>
        <strain evidence="2">Intl2013</strain>
        <tissue evidence="2">Whole animal</tissue>
    </source>
</reference>
<dbReference type="EMBL" id="LWCA01001432">
    <property type="protein sequence ID" value="OAF65133.1"/>
    <property type="molecule type" value="Genomic_DNA"/>
</dbReference>
<dbReference type="InterPro" id="IPR050115">
    <property type="entry name" value="Proteasome_alpha"/>
</dbReference>
<dbReference type="Gene3D" id="3.60.20.10">
    <property type="entry name" value="Glutamine Phosphoribosylpyrophosphate, subunit 1, domain 1"/>
    <property type="match status" value="1"/>
</dbReference>
<dbReference type="Proteomes" id="UP000078046">
    <property type="component" value="Unassembled WGS sequence"/>
</dbReference>
<keyword evidence="1" id="KW-0647">Proteasome</keyword>
<organism evidence="2 3">
    <name type="scientific">Intoshia linei</name>
    <dbReference type="NCBI Taxonomy" id="1819745"/>
    <lineage>
        <taxon>Eukaryota</taxon>
        <taxon>Metazoa</taxon>
        <taxon>Spiralia</taxon>
        <taxon>Lophotrochozoa</taxon>
        <taxon>Mesozoa</taxon>
        <taxon>Orthonectida</taxon>
        <taxon>Rhopaluridae</taxon>
        <taxon>Intoshia</taxon>
    </lineage>
</organism>
<dbReference type="PANTHER" id="PTHR11599">
    <property type="entry name" value="PROTEASOME SUBUNIT ALPHA/BETA"/>
    <property type="match status" value="1"/>
</dbReference>
<evidence type="ECO:0008006" key="4">
    <source>
        <dbReference type="Google" id="ProtNLM"/>
    </source>
</evidence>
<accession>A0A177AUS2</accession>
<dbReference type="InterPro" id="IPR029055">
    <property type="entry name" value="Ntn_hydrolases_N"/>
</dbReference>
<dbReference type="SUPFAM" id="SSF56235">
    <property type="entry name" value="N-terminal nucleophile aminohydrolases (Ntn hydrolases)"/>
    <property type="match status" value="1"/>
</dbReference>
<dbReference type="GO" id="GO:0005839">
    <property type="term" value="C:proteasome core complex"/>
    <property type="evidence" value="ECO:0007669"/>
    <property type="project" value="InterPro"/>
</dbReference>
<protein>
    <recommendedName>
        <fullName evidence="4">Proteasome subunit alpha type-6</fullName>
    </recommendedName>
</protein>
<proteinExistence type="predicted"/>
<comment type="caution">
    <text evidence="2">The sequence shown here is derived from an EMBL/GenBank/DDBJ whole genome shotgun (WGS) entry which is preliminary data.</text>
</comment>
<keyword evidence="3" id="KW-1185">Reference proteome</keyword>
<evidence type="ECO:0000313" key="3">
    <source>
        <dbReference type="Proteomes" id="UP000078046"/>
    </source>
</evidence>